<dbReference type="Proteomes" id="UP000260655">
    <property type="component" value="Unassembled WGS sequence"/>
</dbReference>
<name>A0A3E4GPW2_9FIRM</name>
<keyword evidence="1" id="KW-0812">Transmembrane</keyword>
<feature type="transmembrane region" description="Helical" evidence="1">
    <location>
        <begin position="35"/>
        <end position="56"/>
    </location>
</feature>
<evidence type="ECO:0000313" key="3">
    <source>
        <dbReference type="Proteomes" id="UP000260655"/>
    </source>
</evidence>
<comment type="caution">
    <text evidence="2">The sequence shown here is derived from an EMBL/GenBank/DDBJ whole genome shotgun (WGS) entry which is preliminary data.</text>
</comment>
<proteinExistence type="predicted"/>
<keyword evidence="1" id="KW-1133">Transmembrane helix</keyword>
<evidence type="ECO:0000313" key="2">
    <source>
        <dbReference type="EMBL" id="RGJ23234.1"/>
    </source>
</evidence>
<accession>A0A3E4GPW2</accession>
<reference evidence="2 3" key="1">
    <citation type="submission" date="2018-08" db="EMBL/GenBank/DDBJ databases">
        <title>A genome reference for cultivated species of the human gut microbiota.</title>
        <authorList>
            <person name="Zou Y."/>
            <person name="Xue W."/>
            <person name="Luo G."/>
        </authorList>
    </citation>
    <scope>NUCLEOTIDE SEQUENCE [LARGE SCALE GENOMIC DNA]</scope>
    <source>
        <strain evidence="2 3">TM07-19</strain>
    </source>
</reference>
<sequence>MLEQIKIVLVIYGIVIIIHMVSIGSKLPDLAKSTVVSFVVMASTYFGSAAISNIILSLKGMI</sequence>
<dbReference type="EMBL" id="QSOV01000008">
    <property type="protein sequence ID" value="RGJ23234.1"/>
    <property type="molecule type" value="Genomic_DNA"/>
</dbReference>
<evidence type="ECO:0000256" key="1">
    <source>
        <dbReference type="SAM" id="Phobius"/>
    </source>
</evidence>
<gene>
    <name evidence="2" type="ORF">DXD67_09420</name>
</gene>
<keyword evidence="1" id="KW-0472">Membrane</keyword>
<protein>
    <submittedName>
        <fullName evidence="2">Uncharacterized protein</fullName>
    </submittedName>
</protein>
<dbReference type="AlphaFoldDB" id="A0A3E4GPW2"/>
<organism evidence="2 3">
    <name type="scientific">Coprococcus comes</name>
    <dbReference type="NCBI Taxonomy" id="410072"/>
    <lineage>
        <taxon>Bacteria</taxon>
        <taxon>Bacillati</taxon>
        <taxon>Bacillota</taxon>
        <taxon>Clostridia</taxon>
        <taxon>Lachnospirales</taxon>
        <taxon>Lachnospiraceae</taxon>
        <taxon>Coprococcus</taxon>
    </lineage>
</organism>
<feature type="transmembrane region" description="Helical" evidence="1">
    <location>
        <begin position="7"/>
        <end position="23"/>
    </location>
</feature>